<organism evidence="1 2">
    <name type="scientific">Limosilactobacillus reuteri</name>
    <name type="common">Lactobacillus reuteri</name>
    <dbReference type="NCBI Taxonomy" id="1598"/>
    <lineage>
        <taxon>Bacteria</taxon>
        <taxon>Bacillati</taxon>
        <taxon>Bacillota</taxon>
        <taxon>Bacilli</taxon>
        <taxon>Lactobacillales</taxon>
        <taxon>Lactobacillaceae</taxon>
        <taxon>Limosilactobacillus</taxon>
    </lineage>
</organism>
<reference evidence="2" key="1">
    <citation type="submission" date="2017-04" db="EMBL/GenBank/DDBJ databases">
        <title>Function of individual gut microbiota members based on whole genome sequencing of pure cultures obtained from chicken caecum.</title>
        <authorList>
            <person name="Medvecky M."/>
            <person name="Cejkova D."/>
            <person name="Polansky O."/>
            <person name="Karasova D."/>
            <person name="Kubasova T."/>
            <person name="Cizek A."/>
            <person name="Rychlik I."/>
        </authorList>
    </citation>
    <scope>NUCLEOTIDE SEQUENCE [LARGE SCALE GENOMIC DNA]</scope>
    <source>
        <strain evidence="2">An71</strain>
    </source>
</reference>
<dbReference type="SUPFAM" id="SSF53335">
    <property type="entry name" value="S-adenosyl-L-methionine-dependent methyltransferases"/>
    <property type="match status" value="1"/>
</dbReference>
<dbReference type="Proteomes" id="UP000195868">
    <property type="component" value="Unassembled WGS sequence"/>
</dbReference>
<comment type="caution">
    <text evidence="1">The sequence shown here is derived from an EMBL/GenBank/DDBJ whole genome shotgun (WGS) entry which is preliminary data.</text>
</comment>
<dbReference type="InterPro" id="IPR029063">
    <property type="entry name" value="SAM-dependent_MTases_sf"/>
</dbReference>
<dbReference type="AlphaFoldDB" id="A0A1Y3UNQ8"/>
<sequence>MAELPKHDYELAEQEDFYKQYLPLVSKELDPVDVQVHSTDGLIGDLLLEFKPSIKDLNAVLFQAIKYLSHFRLNGQAVPSNVLLISYDDGTAYYYDANKYLSDIEKVYTRAASKGVTGQFVAGDPKSIWHYGNNAVDEDAMLQLMKGAYKRDQEGTQEWVPVHIDSDNIIGWATTYYKENKGARKADFLGDSTIIGEIREPRKLKGRILPYTGKDNAAFQYIMDKLNDYVERADLGAFYTPMPYATKSNELVYDAIRRFQKSGNDDYIILDRCAGTGNLESTLNDNVPSDIIDKDVLSHVIVNTYEFFEYKVLKERLGDQVRNIIPPVANFTDGTVEGSNALSQEFVENPVIKQYVDNPKCTVIIYENPPFAETTSIEHQKRHSGKSSSKKWKYNFVTMQAKQELKGARSNDMSNVFIWSAFHYYLRQSTDSAIIFSPLKYWKLGEDWFDFKAGKAFAFNRKYFHAVRQMVNGCVLWFNELANPTDNGGDTLKLVAYDIVDAEAPNYDTGELNIIDENVVAKRIHSNFSQSYYDETIEPNDVIQQKEKNYPLHPDAIWSAFNGREGRDKRLSVNSKYNDNIIGYLTAQASTYENDSSMTHLLRNTQYNGHGFHLRVSNYLTKLPMFAAGWWKAYRPNWWEIGVYYRSGDGKVAFDRDVKAGKLDHWLNQVLFYTCLENYNKIRSLEGSDGRWYYNELSLDNNKGQVHDPLDKSQPKTLASQQLSDFLYNLNDDEAKMYQLWQRILKEAKVTKNYDERLNYGIYQINDELNTSHKETNSRGKTTTVYDYPQLNGDLNTMRGLIKDYYHKYVMPNLFKYEFIK</sequence>
<proteinExistence type="predicted"/>
<evidence type="ECO:0000313" key="2">
    <source>
        <dbReference type="Proteomes" id="UP000195868"/>
    </source>
</evidence>
<gene>
    <name evidence="1" type="ORF">B5G22_00355</name>
</gene>
<name>A0A1Y3UNQ8_LIMRT</name>
<accession>A0A1Y3UNQ8</accession>
<evidence type="ECO:0000313" key="1">
    <source>
        <dbReference type="EMBL" id="OUN50413.1"/>
    </source>
</evidence>
<protein>
    <submittedName>
        <fullName evidence="1">Uncharacterized protein</fullName>
    </submittedName>
</protein>
<dbReference type="RefSeq" id="WP_087214318.1">
    <property type="nucleotide sequence ID" value="NZ_NFHN01000001.1"/>
</dbReference>
<dbReference type="EMBL" id="NFHN01000001">
    <property type="protein sequence ID" value="OUN50413.1"/>
    <property type="molecule type" value="Genomic_DNA"/>
</dbReference>